<dbReference type="AlphaFoldDB" id="A0AAX4NFA1"/>
<dbReference type="GO" id="GO:0016491">
    <property type="term" value="F:oxidoreductase activity"/>
    <property type="evidence" value="ECO:0007669"/>
    <property type="project" value="UniProtKB-KW"/>
</dbReference>
<reference evidence="3 4" key="1">
    <citation type="submission" date="2023-09" db="EMBL/GenBank/DDBJ databases">
        <authorList>
            <person name="Golyshina O.V."/>
            <person name="Lunev E.A."/>
            <person name="Bargiela R."/>
            <person name="Gaines M.C."/>
            <person name="Daum B."/>
            <person name="Bale N.J."/>
            <person name="Koenen M."/>
            <person name="Sinninghe Damst J.S."/>
            <person name="Yakimov M."/>
            <person name="Golyshin P.N."/>
        </authorList>
    </citation>
    <scope>NUCLEOTIDE SEQUENCE [LARGE SCALE GENOMIC DNA]</scope>
    <source>
        <strain evidence="3 4">M1</strain>
    </source>
</reference>
<gene>
    <name evidence="3" type="ORF">OXIME_000734</name>
</gene>
<dbReference type="Pfam" id="PF01266">
    <property type="entry name" value="DAO"/>
    <property type="match status" value="1"/>
</dbReference>
<feature type="domain" description="FAD dependent oxidoreductase" evidence="2">
    <location>
        <begin position="6"/>
        <end position="389"/>
    </location>
</feature>
<dbReference type="KEGG" id="omr:OXIME_000734"/>
<keyword evidence="1" id="KW-0560">Oxidoreductase</keyword>
<name>A0AAX4NFA1_9ARCH</name>
<evidence type="ECO:0000313" key="3">
    <source>
        <dbReference type="EMBL" id="WYY00177.1"/>
    </source>
</evidence>
<sequence>MALKWDLAVIGSGIVGLSSAYHIMETNPGLKVVIIDKARTFAQGNTGKSAAGFRDLFSSDINYKLSSSSIAFYRHIQNDLGVNLGMHTSGYLYLLDNETASSNLFDSVIKRSKSRFVTRDGLAVFDSLNFNPDKDAAEIMNLKPVDQGFLGENCGIIEPDLIAGFYYNNLIKMGVKFMFDTTVNQIMLSPTNPLNYPGEPFIWQDLQVKSLNTDKGEIEAERYLVAADVWTTNLLDRTGIDSHIRPKKRQVFQISGGPIQKLVRSPIIKGERIMPFLVLPSHEVYMRPVPQNNSIWVGVADNYNRDFSFSEDPQPEPDFYQNNIYPVLDAYIKDFDSARVTASWAGYYSYNTIDLSPYVFGELNLIVSTGTSGSGILKGDAIGRVVAARFNGSESADLYGGEKLKPSTMGIRKRVIDREEFIL</sequence>
<evidence type="ECO:0000259" key="2">
    <source>
        <dbReference type="Pfam" id="PF01266"/>
    </source>
</evidence>
<evidence type="ECO:0000313" key="4">
    <source>
        <dbReference type="Proteomes" id="UP001451606"/>
    </source>
</evidence>
<evidence type="ECO:0000256" key="1">
    <source>
        <dbReference type="ARBA" id="ARBA00023002"/>
    </source>
</evidence>
<dbReference type="RefSeq" id="WP_393972127.1">
    <property type="nucleotide sequence ID" value="NZ_CP133772.1"/>
</dbReference>
<dbReference type="PANTHER" id="PTHR13847">
    <property type="entry name" value="SARCOSINE DEHYDROGENASE-RELATED"/>
    <property type="match status" value="1"/>
</dbReference>
<dbReference type="InterPro" id="IPR036188">
    <property type="entry name" value="FAD/NAD-bd_sf"/>
</dbReference>
<dbReference type="Gene3D" id="3.30.9.10">
    <property type="entry name" value="D-Amino Acid Oxidase, subunit A, domain 2"/>
    <property type="match status" value="1"/>
</dbReference>
<dbReference type="Gene3D" id="3.50.50.60">
    <property type="entry name" value="FAD/NAD(P)-binding domain"/>
    <property type="match status" value="1"/>
</dbReference>
<dbReference type="GeneID" id="95967465"/>
<organism evidence="3 4">
    <name type="scientific">Oxyplasma meridianum</name>
    <dbReference type="NCBI Taxonomy" id="3073602"/>
    <lineage>
        <taxon>Archaea</taxon>
        <taxon>Methanobacteriati</taxon>
        <taxon>Thermoplasmatota</taxon>
        <taxon>Thermoplasmata</taxon>
        <taxon>Thermoplasmatales</taxon>
        <taxon>Thermoplasmataceae</taxon>
        <taxon>Oxyplasma</taxon>
    </lineage>
</organism>
<dbReference type="GO" id="GO:0005737">
    <property type="term" value="C:cytoplasm"/>
    <property type="evidence" value="ECO:0007669"/>
    <property type="project" value="TreeGrafter"/>
</dbReference>
<dbReference type="InterPro" id="IPR006076">
    <property type="entry name" value="FAD-dep_OxRdtase"/>
</dbReference>
<dbReference type="SUPFAM" id="SSF51905">
    <property type="entry name" value="FAD/NAD(P)-binding domain"/>
    <property type="match status" value="1"/>
</dbReference>
<accession>A0AAX4NFA1</accession>
<proteinExistence type="predicted"/>
<dbReference type="EMBL" id="CP133772">
    <property type="protein sequence ID" value="WYY00177.1"/>
    <property type="molecule type" value="Genomic_DNA"/>
</dbReference>
<dbReference type="Proteomes" id="UP001451606">
    <property type="component" value="Chromosome"/>
</dbReference>
<keyword evidence="4" id="KW-1185">Reference proteome</keyword>
<protein>
    <submittedName>
        <fullName evidence="3">FAD-binding oxidoreductase</fullName>
    </submittedName>
</protein>
<dbReference type="PANTHER" id="PTHR13847:SF287">
    <property type="entry name" value="FAD-DEPENDENT OXIDOREDUCTASE DOMAIN-CONTAINING PROTEIN 1"/>
    <property type="match status" value="1"/>
</dbReference>